<feature type="domain" description="NB-ARC" evidence="6">
    <location>
        <begin position="162"/>
        <end position="339"/>
    </location>
</feature>
<dbReference type="PANTHER" id="PTHR33463">
    <property type="entry name" value="NB-ARC DOMAIN-CONTAINING PROTEIN-RELATED"/>
    <property type="match status" value="1"/>
</dbReference>
<evidence type="ECO:0000256" key="1">
    <source>
        <dbReference type="ARBA" id="ARBA00008894"/>
    </source>
</evidence>
<dbReference type="InterPro" id="IPR042197">
    <property type="entry name" value="Apaf_helical"/>
</dbReference>
<evidence type="ECO:0000313" key="9">
    <source>
        <dbReference type="Proteomes" id="UP000323000"/>
    </source>
</evidence>
<comment type="caution">
    <text evidence="8">The sequence shown here is derived from an EMBL/GenBank/DDBJ whole genome shotgun (WGS) entry which is preliminary data.</text>
</comment>
<feature type="coiled-coil region" evidence="5">
    <location>
        <begin position="27"/>
        <end position="54"/>
    </location>
</feature>
<dbReference type="GO" id="GO:0043531">
    <property type="term" value="F:ADP binding"/>
    <property type="evidence" value="ECO:0007669"/>
    <property type="project" value="InterPro"/>
</dbReference>
<feature type="domain" description="Disease resistance protein At4g27190-like leucine-rich repeats" evidence="7">
    <location>
        <begin position="803"/>
        <end position="909"/>
    </location>
</feature>
<reference evidence="9" key="1">
    <citation type="journal article" date="2019" name="Gigascience">
        <title>De novo genome assembly of the endangered Acer yangbiense, a plant species with extremely small populations endemic to Yunnan Province, China.</title>
        <authorList>
            <person name="Yang J."/>
            <person name="Wariss H.M."/>
            <person name="Tao L."/>
            <person name="Zhang R."/>
            <person name="Yun Q."/>
            <person name="Hollingsworth P."/>
            <person name="Dao Z."/>
            <person name="Luo G."/>
            <person name="Guo H."/>
            <person name="Ma Y."/>
            <person name="Sun W."/>
        </authorList>
    </citation>
    <scope>NUCLEOTIDE SEQUENCE [LARGE SCALE GENOMIC DNA]</scope>
    <source>
        <strain evidence="9">cv. Malutang</strain>
    </source>
</reference>
<evidence type="ECO:0000256" key="4">
    <source>
        <dbReference type="ARBA" id="ARBA00022840"/>
    </source>
</evidence>
<dbReference type="Gene3D" id="3.80.10.10">
    <property type="entry name" value="Ribonuclease Inhibitor"/>
    <property type="match status" value="4"/>
</dbReference>
<dbReference type="OrthoDB" id="1000136at2759"/>
<dbReference type="SUPFAM" id="SSF52058">
    <property type="entry name" value="L domain-like"/>
    <property type="match status" value="2"/>
</dbReference>
<protein>
    <submittedName>
        <fullName evidence="8">Uncharacterized protein</fullName>
    </submittedName>
</protein>
<comment type="similarity">
    <text evidence="1">Belongs to the disease resistance NB-LRR family.</text>
</comment>
<dbReference type="EMBL" id="VAHF01000003">
    <property type="protein sequence ID" value="TXG65317.1"/>
    <property type="molecule type" value="Genomic_DNA"/>
</dbReference>
<dbReference type="Gene3D" id="3.40.50.300">
    <property type="entry name" value="P-loop containing nucleotide triphosphate hydrolases"/>
    <property type="match status" value="1"/>
</dbReference>
<name>A0A5C7I853_9ROSI</name>
<accession>A0A5C7I853</accession>
<sequence>MAEGAIPVATEIAKYVVAPVERRFSYLWNYKTNLDNLEKEVDKLKADRDSVQLLIKPGEDPLPNVKLWQERTDRSIVEVSKVVGDNPEQANIQCCKGFSCPNLINRYQRGKNAAEKLKEVLKLEQEAAPWLAQISSRTNIPDDPWLRSGDSYEAFDSRSSVLKNIIDALRDPDVNMVGIYGMGGIGKTTLARKVAKHIQQDNPSHVIVSVEVSTTPNIKNIQQAIGGKLGLKFHDETEDGQARALYGQLKKEVTVSEGADNSGEKKKEKKILLILDNIWGKIDLEKVGIPLGGDCKGLKLLLTTRSIHVLTNQMNSHCNFSVETLEEAEAWSLFKSTAGMCVDHPDLKNIAPKVAKECGNMPLAIVTIASALKDKEESTWSTALNELKNPSLEGFEATMTREVYTCIKFSYDHLDTKELKEIFLLCSRMGRTYDASIRDLFMYGLGLGFFKRSNTLEEAQCKVEDLVKKLKGNSLLLDAPNETRESLQHVIPDGERFAMHDVICDVARSIDWQKGNVCNVIDDAISCRWAKTNILKNCTSITLHNISKVPKDLRLELLQLEFFYMKTKDSFSKIVDDFFVEMPSLLVLHLIEMNLSPLPTSLSNLVNLQTLCLDACKLGDIADIGKLEKLEFLSFCGSEIRVLPKEMRQLTSIRLLDLNDCSKLEIIPPNLLSCFTQLEALYVYNTLIMWEGRGLNQGRILDELKHLRGHLTTLEIRIPNVKMSEGLLSPHLKRYKISIDRNWFSPPKNSRTLRVELNTNDNVDEVISQLKGIKQLELVCADRIYGFTADSKQSVSLDALFSLESLSLRGLNFEKICNVPLAAESFCQLRTITVHRCDKLTNIFSFSIYRVLPKLQEIRVSYCKNMEGIFAIEREDDVNNSELIHEIQFSQLCSVTLRYLPQLKSFCHRVKTTSQLQLTSSTNDGEIISEDMIDIPKPLFNEKVVFPNMETLEISCISAEKIWHNQLPMIFVQLQYLEIYGCYLLEEVVFMEELREEERKDIQFPFLKEMLIIDCSNFKGFISNDKIGFPSLKAMHIMGCPKFKEFIFNDKVAVPNIEELSIWGMGNLEKIWHNQLVNDSFCKLKSLNVSACNKLLNVFPSNIYGRLLRLESLEVTYCVSIEEIFDLSDCGIHDTDIGFPSLKEMEIKKCPKLKEIIFNDKVAVPNLEKLTISFMNNLEKIWHDQLVKDSFCKLKSLEVVYCDKLLNVFPSNICGRLLSLEFLEVRECGSLEEIFYLRELSIYDSQIMLSFANLRILSVHGCESLKNLFSASILAKEGVVMEEAPARFLFPKLTSLVLDDVPELRSFYPGRHKVEGPVLKKLELSDCGIHDTDEEGQMQQPSFFSLVEEAFPCLEELNLDGKHVTMLWQGQVPESGI</sequence>
<evidence type="ECO:0000256" key="3">
    <source>
        <dbReference type="ARBA" id="ARBA00022821"/>
    </source>
</evidence>
<feature type="domain" description="Disease resistance protein At4g27190-like leucine-rich repeats" evidence="7">
    <location>
        <begin position="1058"/>
        <end position="1171"/>
    </location>
</feature>
<dbReference type="InterPro" id="IPR057135">
    <property type="entry name" value="At4g27190-like_LRR"/>
</dbReference>
<dbReference type="GO" id="GO:0006952">
    <property type="term" value="P:defense response"/>
    <property type="evidence" value="ECO:0007669"/>
    <property type="project" value="UniProtKB-KW"/>
</dbReference>
<proteinExistence type="inferred from homology"/>
<keyword evidence="2" id="KW-0547">Nucleotide-binding</keyword>
<evidence type="ECO:0000259" key="7">
    <source>
        <dbReference type="Pfam" id="PF23247"/>
    </source>
</evidence>
<dbReference type="GO" id="GO:0005524">
    <property type="term" value="F:ATP binding"/>
    <property type="evidence" value="ECO:0007669"/>
    <property type="project" value="UniProtKB-KW"/>
</dbReference>
<organism evidence="8 9">
    <name type="scientific">Acer yangbiense</name>
    <dbReference type="NCBI Taxonomy" id="1000413"/>
    <lineage>
        <taxon>Eukaryota</taxon>
        <taxon>Viridiplantae</taxon>
        <taxon>Streptophyta</taxon>
        <taxon>Embryophyta</taxon>
        <taxon>Tracheophyta</taxon>
        <taxon>Spermatophyta</taxon>
        <taxon>Magnoliopsida</taxon>
        <taxon>eudicotyledons</taxon>
        <taxon>Gunneridae</taxon>
        <taxon>Pentapetalae</taxon>
        <taxon>rosids</taxon>
        <taxon>malvids</taxon>
        <taxon>Sapindales</taxon>
        <taxon>Sapindaceae</taxon>
        <taxon>Hippocastanoideae</taxon>
        <taxon>Acereae</taxon>
        <taxon>Acer</taxon>
    </lineage>
</organism>
<keyword evidence="3" id="KW-0611">Plant defense</keyword>
<dbReference type="Pfam" id="PF23247">
    <property type="entry name" value="LRR_RPS2"/>
    <property type="match status" value="3"/>
</dbReference>
<dbReference type="Gene3D" id="1.10.8.430">
    <property type="entry name" value="Helical domain of apoptotic protease-activating factors"/>
    <property type="match status" value="1"/>
</dbReference>
<evidence type="ECO:0000259" key="6">
    <source>
        <dbReference type="Pfam" id="PF00931"/>
    </source>
</evidence>
<dbReference type="Pfam" id="PF00931">
    <property type="entry name" value="NB-ARC"/>
    <property type="match status" value="1"/>
</dbReference>
<dbReference type="Proteomes" id="UP000323000">
    <property type="component" value="Chromosome 3"/>
</dbReference>
<dbReference type="InterPro" id="IPR032675">
    <property type="entry name" value="LRR_dom_sf"/>
</dbReference>
<keyword evidence="5" id="KW-0175">Coiled coil</keyword>
<dbReference type="PRINTS" id="PR00364">
    <property type="entry name" value="DISEASERSIST"/>
</dbReference>
<keyword evidence="4" id="KW-0067">ATP-binding</keyword>
<dbReference type="InterPro" id="IPR027417">
    <property type="entry name" value="P-loop_NTPase"/>
</dbReference>
<dbReference type="InterPro" id="IPR050905">
    <property type="entry name" value="Plant_NBS-LRR"/>
</dbReference>
<evidence type="ECO:0000313" key="8">
    <source>
        <dbReference type="EMBL" id="TXG65317.1"/>
    </source>
</evidence>
<keyword evidence="9" id="KW-1185">Reference proteome</keyword>
<dbReference type="InterPro" id="IPR002182">
    <property type="entry name" value="NB-ARC"/>
</dbReference>
<feature type="domain" description="Disease resistance protein At4g27190-like leucine-rich repeats" evidence="7">
    <location>
        <begin position="943"/>
        <end position="1050"/>
    </location>
</feature>
<gene>
    <name evidence="8" type="ORF">EZV62_006592</name>
</gene>
<evidence type="ECO:0000256" key="5">
    <source>
        <dbReference type="SAM" id="Coils"/>
    </source>
</evidence>
<dbReference type="SUPFAM" id="SSF52540">
    <property type="entry name" value="P-loop containing nucleoside triphosphate hydrolases"/>
    <property type="match status" value="1"/>
</dbReference>
<dbReference type="PANTHER" id="PTHR33463:SF198">
    <property type="entry name" value="RPP4C3"/>
    <property type="match status" value="1"/>
</dbReference>
<evidence type="ECO:0000256" key="2">
    <source>
        <dbReference type="ARBA" id="ARBA00022741"/>
    </source>
</evidence>